<dbReference type="PANTHER" id="PTHR43394">
    <property type="entry name" value="ATP-DEPENDENT PERMEASE MDL1, MITOCHONDRIAL"/>
    <property type="match status" value="1"/>
</dbReference>
<feature type="transmembrane region" description="Helical" evidence="5">
    <location>
        <begin position="153"/>
        <end position="179"/>
    </location>
</feature>
<dbReference type="CDD" id="cd07346">
    <property type="entry name" value="ABC_6TM_exporters"/>
    <property type="match status" value="1"/>
</dbReference>
<dbReference type="EMBL" id="FNCN01000052">
    <property type="protein sequence ID" value="SDI44255.1"/>
    <property type="molecule type" value="Genomic_DNA"/>
</dbReference>
<evidence type="ECO:0000256" key="5">
    <source>
        <dbReference type="SAM" id="Phobius"/>
    </source>
</evidence>
<dbReference type="GO" id="GO:0015421">
    <property type="term" value="F:ABC-type oligopeptide transporter activity"/>
    <property type="evidence" value="ECO:0007669"/>
    <property type="project" value="TreeGrafter"/>
</dbReference>
<feature type="domain" description="ABC transporter" evidence="6">
    <location>
        <begin position="322"/>
        <end position="577"/>
    </location>
</feature>
<organism evidence="8 9">
    <name type="scientific">Sinosporangium album</name>
    <dbReference type="NCBI Taxonomy" id="504805"/>
    <lineage>
        <taxon>Bacteria</taxon>
        <taxon>Bacillati</taxon>
        <taxon>Actinomycetota</taxon>
        <taxon>Actinomycetes</taxon>
        <taxon>Streptosporangiales</taxon>
        <taxon>Streptosporangiaceae</taxon>
        <taxon>Sinosporangium</taxon>
    </lineage>
</organism>
<feature type="transmembrane region" description="Helical" evidence="5">
    <location>
        <begin position="72"/>
        <end position="93"/>
    </location>
</feature>
<dbReference type="Gene3D" id="1.20.1560.10">
    <property type="entry name" value="ABC transporter type 1, transmembrane domain"/>
    <property type="match status" value="1"/>
</dbReference>
<comment type="subcellular location">
    <subcellularLocation>
        <location evidence="1">Cell membrane</location>
        <topology evidence="1">Multi-pass membrane protein</topology>
    </subcellularLocation>
</comment>
<dbReference type="SUPFAM" id="SSF52540">
    <property type="entry name" value="P-loop containing nucleoside triphosphate hydrolases"/>
    <property type="match status" value="1"/>
</dbReference>
<keyword evidence="2 5" id="KW-0812">Transmembrane</keyword>
<dbReference type="Proteomes" id="UP000198923">
    <property type="component" value="Unassembled WGS sequence"/>
</dbReference>
<evidence type="ECO:0000313" key="9">
    <source>
        <dbReference type="Proteomes" id="UP000198923"/>
    </source>
</evidence>
<dbReference type="SUPFAM" id="SSF90123">
    <property type="entry name" value="ABC transporter transmembrane region"/>
    <property type="match status" value="1"/>
</dbReference>
<dbReference type="PROSITE" id="PS00211">
    <property type="entry name" value="ABC_TRANSPORTER_1"/>
    <property type="match status" value="1"/>
</dbReference>
<dbReference type="STRING" id="504805.SAMN05421505_15214"/>
<feature type="domain" description="ABC transmembrane type-1" evidence="7">
    <location>
        <begin position="36"/>
        <end position="316"/>
    </location>
</feature>
<dbReference type="InterPro" id="IPR027417">
    <property type="entry name" value="P-loop_NTPase"/>
</dbReference>
<dbReference type="Pfam" id="PF00005">
    <property type="entry name" value="ABC_tran"/>
    <property type="match status" value="1"/>
</dbReference>
<dbReference type="GO" id="GO:0016887">
    <property type="term" value="F:ATP hydrolysis activity"/>
    <property type="evidence" value="ECO:0007669"/>
    <property type="project" value="InterPro"/>
</dbReference>
<sequence length="577" mass="58715">MIVPTSATSASPPKPHTPGQVLKHALTASGRGRRLFGASAGLTSHQVAEALVPVMIGVVIDQAVATGDTGALVRWLVVLALLFTGLLLSWRFAARASAVVEQRGAHAVRMSVLNRALSPRGMRTAPMPGELFSVATSDALGVAGFTRTLSTKLAAAAGVIAAAVSLLMISLPLGLLVLLGTPPVLLLMQVVAKPLERRTVHNQALAARAGAIAGDMLSGLRVLGGIGAQGVAARRYREASRESLAATLRAERTQAWYTVAADSVTGAFVVLVAVLGAFMVADGAVTPGELVAVVGLAQYLRGPLIDVAYFGAGLAASRASARRVADLLNAEGAVGTGASEVPSGGGELRLDGVDAGPLRGVSLTARPGELLGVVTLDAVQARALSDLCARRTDPEAGAVLLDGVALSDLDPDAVRRAVVAPPHDPVLFAGTLLDNVVPGAEEGEAGDTALAALRAACADEVADGLPGGLRAMVAERGLSLSGGQRQRVALARALATRARVLVLHDPTTSVDPVTEARIADDVRGLRSGATTLLITGSPSLLAACDRVVVIGEYGVSHEGTHAALLSEVPAYREAVLA</sequence>
<dbReference type="PROSITE" id="PS50893">
    <property type="entry name" value="ABC_TRANSPORTER_2"/>
    <property type="match status" value="1"/>
</dbReference>
<dbReference type="GO" id="GO:0005886">
    <property type="term" value="C:plasma membrane"/>
    <property type="evidence" value="ECO:0007669"/>
    <property type="project" value="UniProtKB-SubCell"/>
</dbReference>
<evidence type="ECO:0000259" key="6">
    <source>
        <dbReference type="PROSITE" id="PS50893"/>
    </source>
</evidence>
<gene>
    <name evidence="8" type="ORF">SAMN05421505_15214</name>
</gene>
<dbReference type="InterPro" id="IPR036640">
    <property type="entry name" value="ABC1_TM_sf"/>
</dbReference>
<keyword evidence="4 5" id="KW-0472">Membrane</keyword>
<dbReference type="InterPro" id="IPR017871">
    <property type="entry name" value="ABC_transporter-like_CS"/>
</dbReference>
<evidence type="ECO:0000256" key="4">
    <source>
        <dbReference type="ARBA" id="ARBA00023136"/>
    </source>
</evidence>
<accession>A0A1G8KLG2</accession>
<dbReference type="InterPro" id="IPR011527">
    <property type="entry name" value="ABC1_TM_dom"/>
</dbReference>
<dbReference type="GO" id="GO:0005524">
    <property type="term" value="F:ATP binding"/>
    <property type="evidence" value="ECO:0007669"/>
    <property type="project" value="InterPro"/>
</dbReference>
<evidence type="ECO:0000259" key="7">
    <source>
        <dbReference type="PROSITE" id="PS50929"/>
    </source>
</evidence>
<reference evidence="8 9" key="1">
    <citation type="submission" date="2016-10" db="EMBL/GenBank/DDBJ databases">
        <authorList>
            <person name="de Groot N.N."/>
        </authorList>
    </citation>
    <scope>NUCLEOTIDE SEQUENCE [LARGE SCALE GENOMIC DNA]</scope>
    <source>
        <strain evidence="8 9">CPCC 201354</strain>
    </source>
</reference>
<evidence type="ECO:0000313" key="8">
    <source>
        <dbReference type="EMBL" id="SDI44255.1"/>
    </source>
</evidence>
<keyword evidence="3 5" id="KW-1133">Transmembrane helix</keyword>
<evidence type="ECO:0000256" key="3">
    <source>
        <dbReference type="ARBA" id="ARBA00022989"/>
    </source>
</evidence>
<protein>
    <submittedName>
        <fullName evidence="8">ABC-type multidrug transport system, ATPase and permease component</fullName>
    </submittedName>
</protein>
<dbReference type="PANTHER" id="PTHR43394:SF1">
    <property type="entry name" value="ATP-BINDING CASSETTE SUB-FAMILY B MEMBER 10, MITOCHONDRIAL"/>
    <property type="match status" value="1"/>
</dbReference>
<dbReference type="Gene3D" id="3.40.50.300">
    <property type="entry name" value="P-loop containing nucleotide triphosphate hydrolases"/>
    <property type="match status" value="1"/>
</dbReference>
<dbReference type="OrthoDB" id="4966664at2"/>
<name>A0A1G8KLG2_9ACTN</name>
<evidence type="ECO:0000256" key="2">
    <source>
        <dbReference type="ARBA" id="ARBA00022692"/>
    </source>
</evidence>
<dbReference type="PROSITE" id="PS50929">
    <property type="entry name" value="ABC_TM1F"/>
    <property type="match status" value="1"/>
</dbReference>
<proteinExistence type="predicted"/>
<evidence type="ECO:0000256" key="1">
    <source>
        <dbReference type="ARBA" id="ARBA00004651"/>
    </source>
</evidence>
<dbReference type="Pfam" id="PF00664">
    <property type="entry name" value="ABC_membrane"/>
    <property type="match status" value="1"/>
</dbReference>
<dbReference type="InterPro" id="IPR003439">
    <property type="entry name" value="ABC_transporter-like_ATP-bd"/>
</dbReference>
<dbReference type="InterPro" id="IPR039421">
    <property type="entry name" value="Type_1_exporter"/>
</dbReference>
<dbReference type="AlphaFoldDB" id="A0A1G8KLG2"/>
<keyword evidence="9" id="KW-1185">Reference proteome</keyword>